<gene>
    <name evidence="1" type="ORF">O3G_MSEX011806</name>
</gene>
<keyword evidence="2" id="KW-1185">Reference proteome</keyword>
<accession>A0A921ZLY6</accession>
<dbReference type="Proteomes" id="UP000791440">
    <property type="component" value="Unassembled WGS sequence"/>
</dbReference>
<reference evidence="1" key="2">
    <citation type="submission" date="2020-12" db="EMBL/GenBank/DDBJ databases">
        <authorList>
            <person name="Kanost M."/>
        </authorList>
    </citation>
    <scope>NUCLEOTIDE SEQUENCE</scope>
</reference>
<reference evidence="1" key="1">
    <citation type="journal article" date="2016" name="Insect Biochem. Mol. Biol.">
        <title>Multifaceted biological insights from a draft genome sequence of the tobacco hornworm moth, Manduca sexta.</title>
        <authorList>
            <person name="Kanost M.R."/>
            <person name="Arrese E.L."/>
            <person name="Cao X."/>
            <person name="Chen Y.R."/>
            <person name="Chellapilla S."/>
            <person name="Goldsmith M.R."/>
            <person name="Grosse-Wilde E."/>
            <person name="Heckel D.G."/>
            <person name="Herndon N."/>
            <person name="Jiang H."/>
            <person name="Papanicolaou A."/>
            <person name="Qu J."/>
            <person name="Soulages J.L."/>
            <person name="Vogel H."/>
            <person name="Walters J."/>
            <person name="Waterhouse R.M."/>
            <person name="Ahn S.J."/>
            <person name="Almeida F.C."/>
            <person name="An C."/>
            <person name="Aqrawi P."/>
            <person name="Bretschneider A."/>
            <person name="Bryant W.B."/>
            <person name="Bucks S."/>
            <person name="Chao H."/>
            <person name="Chevignon G."/>
            <person name="Christen J.M."/>
            <person name="Clarke D.F."/>
            <person name="Dittmer N.T."/>
            <person name="Ferguson L.C.F."/>
            <person name="Garavelou S."/>
            <person name="Gordon K.H.J."/>
            <person name="Gunaratna R.T."/>
            <person name="Han Y."/>
            <person name="Hauser F."/>
            <person name="He Y."/>
            <person name="Heidel-Fischer H."/>
            <person name="Hirsh A."/>
            <person name="Hu Y."/>
            <person name="Jiang H."/>
            <person name="Kalra D."/>
            <person name="Klinner C."/>
            <person name="Konig C."/>
            <person name="Kovar C."/>
            <person name="Kroll A.R."/>
            <person name="Kuwar S.S."/>
            <person name="Lee S.L."/>
            <person name="Lehman R."/>
            <person name="Li K."/>
            <person name="Li Z."/>
            <person name="Liang H."/>
            <person name="Lovelace S."/>
            <person name="Lu Z."/>
            <person name="Mansfield J.H."/>
            <person name="McCulloch K.J."/>
            <person name="Mathew T."/>
            <person name="Morton B."/>
            <person name="Muzny D.M."/>
            <person name="Neunemann D."/>
            <person name="Ongeri F."/>
            <person name="Pauchet Y."/>
            <person name="Pu L.L."/>
            <person name="Pyrousis I."/>
            <person name="Rao X.J."/>
            <person name="Redding A."/>
            <person name="Roesel C."/>
            <person name="Sanchez-Gracia A."/>
            <person name="Schaack S."/>
            <person name="Shukla A."/>
            <person name="Tetreau G."/>
            <person name="Wang Y."/>
            <person name="Xiong G.H."/>
            <person name="Traut W."/>
            <person name="Walsh T.K."/>
            <person name="Worley K.C."/>
            <person name="Wu D."/>
            <person name="Wu W."/>
            <person name="Wu Y.Q."/>
            <person name="Zhang X."/>
            <person name="Zou Z."/>
            <person name="Zucker H."/>
            <person name="Briscoe A.D."/>
            <person name="Burmester T."/>
            <person name="Clem R.J."/>
            <person name="Feyereisen R."/>
            <person name="Grimmelikhuijzen C.J.P."/>
            <person name="Hamodrakas S.J."/>
            <person name="Hansson B.S."/>
            <person name="Huguet E."/>
            <person name="Jermiin L.S."/>
            <person name="Lan Q."/>
            <person name="Lehman H.K."/>
            <person name="Lorenzen M."/>
            <person name="Merzendorfer H."/>
            <person name="Michalopoulos I."/>
            <person name="Morton D.B."/>
            <person name="Muthukrishnan S."/>
            <person name="Oakeshott J.G."/>
            <person name="Palmer W."/>
            <person name="Park Y."/>
            <person name="Passarelli A.L."/>
            <person name="Rozas J."/>
            <person name="Schwartz L.M."/>
            <person name="Smith W."/>
            <person name="Southgate A."/>
            <person name="Vilcinskas A."/>
            <person name="Vogt R."/>
            <person name="Wang P."/>
            <person name="Werren J."/>
            <person name="Yu X.Q."/>
            <person name="Zhou J.J."/>
            <person name="Brown S.J."/>
            <person name="Scherer S.E."/>
            <person name="Richards S."/>
            <person name="Blissard G.W."/>
        </authorList>
    </citation>
    <scope>NUCLEOTIDE SEQUENCE</scope>
</reference>
<name>A0A921ZLY6_MANSE</name>
<comment type="caution">
    <text evidence="1">The sequence shown here is derived from an EMBL/GenBank/DDBJ whole genome shotgun (WGS) entry which is preliminary data.</text>
</comment>
<evidence type="ECO:0000313" key="2">
    <source>
        <dbReference type="Proteomes" id="UP000791440"/>
    </source>
</evidence>
<dbReference type="AlphaFoldDB" id="A0A921ZLY6"/>
<proteinExistence type="predicted"/>
<protein>
    <submittedName>
        <fullName evidence="1">Uncharacterized protein</fullName>
    </submittedName>
</protein>
<evidence type="ECO:0000313" key="1">
    <source>
        <dbReference type="EMBL" id="KAG6460156.1"/>
    </source>
</evidence>
<dbReference type="EMBL" id="JH668658">
    <property type="protein sequence ID" value="KAG6460156.1"/>
    <property type="molecule type" value="Genomic_DNA"/>
</dbReference>
<sequence>MQSTWNQHHTSIKCWSPLISGRPAKRIAINTIVHNVQTITSLLRTSEYAYKREMADLMRDDLQSVVRMAHACLRRMEIQPYDARTVERLTTRYLVPSKL</sequence>
<organism evidence="1 2">
    <name type="scientific">Manduca sexta</name>
    <name type="common">Tobacco hawkmoth</name>
    <name type="synonym">Tobacco hornworm</name>
    <dbReference type="NCBI Taxonomy" id="7130"/>
    <lineage>
        <taxon>Eukaryota</taxon>
        <taxon>Metazoa</taxon>
        <taxon>Ecdysozoa</taxon>
        <taxon>Arthropoda</taxon>
        <taxon>Hexapoda</taxon>
        <taxon>Insecta</taxon>
        <taxon>Pterygota</taxon>
        <taxon>Neoptera</taxon>
        <taxon>Endopterygota</taxon>
        <taxon>Lepidoptera</taxon>
        <taxon>Glossata</taxon>
        <taxon>Ditrysia</taxon>
        <taxon>Bombycoidea</taxon>
        <taxon>Sphingidae</taxon>
        <taxon>Sphinginae</taxon>
        <taxon>Sphingini</taxon>
        <taxon>Manduca</taxon>
    </lineage>
</organism>